<keyword evidence="4" id="KW-0285">Flavoprotein</keyword>
<evidence type="ECO:0000256" key="1">
    <source>
        <dbReference type="ARBA" id="ARBA00001974"/>
    </source>
</evidence>
<evidence type="ECO:0000313" key="13">
    <source>
        <dbReference type="Proteomes" id="UP000070501"/>
    </source>
</evidence>
<keyword evidence="13" id="KW-1185">Reference proteome</keyword>
<dbReference type="InterPro" id="IPR004113">
    <property type="entry name" value="FAD-bd_oxidored_4_C"/>
</dbReference>
<dbReference type="InterPro" id="IPR036318">
    <property type="entry name" value="FAD-bd_PCMH-like_sf"/>
</dbReference>
<dbReference type="GO" id="GO:0008720">
    <property type="term" value="F:D-lactate dehydrogenase (NAD+) activity"/>
    <property type="evidence" value="ECO:0007669"/>
    <property type="project" value="TreeGrafter"/>
</dbReference>
<dbReference type="InterPro" id="IPR006094">
    <property type="entry name" value="Oxid_FAD_bind_N"/>
</dbReference>
<evidence type="ECO:0000256" key="4">
    <source>
        <dbReference type="ARBA" id="ARBA00022630"/>
    </source>
</evidence>
<comment type="catalytic activity">
    <reaction evidence="10">
        <text>(R)-lactate + 2 Fe(III)-[cytochrome c] = 2 Fe(II)-[cytochrome c] + pyruvate + 2 H(+)</text>
        <dbReference type="Rhea" id="RHEA:13521"/>
        <dbReference type="Rhea" id="RHEA-COMP:10350"/>
        <dbReference type="Rhea" id="RHEA-COMP:14399"/>
        <dbReference type="ChEBI" id="CHEBI:15361"/>
        <dbReference type="ChEBI" id="CHEBI:15378"/>
        <dbReference type="ChEBI" id="CHEBI:16004"/>
        <dbReference type="ChEBI" id="CHEBI:29033"/>
        <dbReference type="ChEBI" id="CHEBI:29034"/>
        <dbReference type="EC" id="1.1.2.4"/>
    </reaction>
</comment>
<dbReference type="EC" id="1.1.2.4" evidence="9"/>
<gene>
    <name evidence="12" type="ORF">Micbo1qcDRAFT_223247</name>
</gene>
<dbReference type="Gene3D" id="3.30.70.2740">
    <property type="match status" value="1"/>
</dbReference>
<evidence type="ECO:0000256" key="8">
    <source>
        <dbReference type="ARBA" id="ARBA00023128"/>
    </source>
</evidence>
<dbReference type="STRING" id="196109.A0A136J8Z1"/>
<dbReference type="FunFam" id="3.30.465.10:FF:000014">
    <property type="entry name" value="D-lactate dehydrogenase (Cytochrome), putative"/>
    <property type="match status" value="1"/>
</dbReference>
<dbReference type="InterPro" id="IPR016164">
    <property type="entry name" value="FAD-linked_Oxase-like_C"/>
</dbReference>
<comment type="cofactor">
    <cofactor evidence="1">
        <name>FAD</name>
        <dbReference type="ChEBI" id="CHEBI:57692"/>
    </cofactor>
</comment>
<dbReference type="PANTHER" id="PTHR11748:SF111">
    <property type="entry name" value="D-LACTATE DEHYDROGENASE, MITOCHONDRIAL-RELATED"/>
    <property type="match status" value="1"/>
</dbReference>
<protein>
    <recommendedName>
        <fullName evidence="9">D-lactate dehydrogenase (cytochrome)</fullName>
        <ecNumber evidence="9">1.1.2.4</ecNumber>
    </recommendedName>
</protein>
<dbReference type="EMBL" id="KQ964248">
    <property type="protein sequence ID" value="KXJ93614.1"/>
    <property type="molecule type" value="Genomic_DNA"/>
</dbReference>
<evidence type="ECO:0000256" key="6">
    <source>
        <dbReference type="ARBA" id="ARBA00022946"/>
    </source>
</evidence>
<evidence type="ECO:0000256" key="10">
    <source>
        <dbReference type="ARBA" id="ARBA00051436"/>
    </source>
</evidence>
<accession>A0A136J8Z1</accession>
<feature type="non-terminal residue" evidence="12">
    <location>
        <position position="1"/>
    </location>
</feature>
<dbReference type="InterPro" id="IPR016171">
    <property type="entry name" value="Vanillyl_alc_oxidase_C-sub2"/>
</dbReference>
<evidence type="ECO:0000256" key="2">
    <source>
        <dbReference type="ARBA" id="ARBA00004173"/>
    </source>
</evidence>
<name>A0A136J8Z1_9PEZI</name>
<dbReference type="Proteomes" id="UP000070501">
    <property type="component" value="Unassembled WGS sequence"/>
</dbReference>
<feature type="domain" description="FAD-binding PCMH-type" evidence="11">
    <location>
        <begin position="34"/>
        <end position="211"/>
    </location>
</feature>
<evidence type="ECO:0000256" key="9">
    <source>
        <dbReference type="ARBA" id="ARBA00038897"/>
    </source>
</evidence>
<dbReference type="SUPFAM" id="SSF56176">
    <property type="entry name" value="FAD-binding/transporter-associated domain-like"/>
    <property type="match status" value="1"/>
</dbReference>
<organism evidence="12 13">
    <name type="scientific">Microdochium bolleyi</name>
    <dbReference type="NCBI Taxonomy" id="196109"/>
    <lineage>
        <taxon>Eukaryota</taxon>
        <taxon>Fungi</taxon>
        <taxon>Dikarya</taxon>
        <taxon>Ascomycota</taxon>
        <taxon>Pezizomycotina</taxon>
        <taxon>Sordariomycetes</taxon>
        <taxon>Xylariomycetidae</taxon>
        <taxon>Xylariales</taxon>
        <taxon>Microdochiaceae</taxon>
        <taxon>Microdochium</taxon>
    </lineage>
</organism>
<dbReference type="FunFam" id="1.10.45.10:FF:000001">
    <property type="entry name" value="D-lactate dehydrogenase mitochondrial"/>
    <property type="match status" value="1"/>
</dbReference>
<dbReference type="PROSITE" id="PS51387">
    <property type="entry name" value="FAD_PCMH"/>
    <property type="match status" value="1"/>
</dbReference>
<evidence type="ECO:0000259" key="11">
    <source>
        <dbReference type="PROSITE" id="PS51387"/>
    </source>
</evidence>
<evidence type="ECO:0000256" key="7">
    <source>
        <dbReference type="ARBA" id="ARBA00023002"/>
    </source>
</evidence>
<dbReference type="AlphaFoldDB" id="A0A136J8Z1"/>
<dbReference type="SUPFAM" id="SSF55103">
    <property type="entry name" value="FAD-linked oxidases, C-terminal domain"/>
    <property type="match status" value="1"/>
</dbReference>
<keyword evidence="7" id="KW-0560">Oxidoreductase</keyword>
<dbReference type="InterPro" id="IPR016166">
    <property type="entry name" value="FAD-bd_PCMH"/>
</dbReference>
<comment type="similarity">
    <text evidence="3">Belongs to the FAD-binding oxidoreductase/transferase type 4 family.</text>
</comment>
<evidence type="ECO:0000313" key="12">
    <source>
        <dbReference type="EMBL" id="KXJ93614.1"/>
    </source>
</evidence>
<keyword evidence="6" id="KW-0809">Transit peptide</keyword>
<evidence type="ECO:0000256" key="5">
    <source>
        <dbReference type="ARBA" id="ARBA00022827"/>
    </source>
</evidence>
<dbReference type="GO" id="GO:0071949">
    <property type="term" value="F:FAD binding"/>
    <property type="evidence" value="ECO:0007669"/>
    <property type="project" value="InterPro"/>
</dbReference>
<proteinExistence type="inferred from homology"/>
<dbReference type="GO" id="GO:1903457">
    <property type="term" value="P:lactate catabolic process"/>
    <property type="evidence" value="ECO:0007669"/>
    <property type="project" value="TreeGrafter"/>
</dbReference>
<dbReference type="Pfam" id="PF01565">
    <property type="entry name" value="FAD_binding_4"/>
    <property type="match status" value="1"/>
</dbReference>
<dbReference type="Pfam" id="PF02913">
    <property type="entry name" value="FAD-oxidase_C"/>
    <property type="match status" value="1"/>
</dbReference>
<reference evidence="13" key="1">
    <citation type="submission" date="2016-02" db="EMBL/GenBank/DDBJ databases">
        <title>Draft genome sequence of Microdochium bolleyi, a fungal endophyte of beachgrass.</title>
        <authorList>
            <consortium name="DOE Joint Genome Institute"/>
            <person name="David A.S."/>
            <person name="May G."/>
            <person name="Haridas S."/>
            <person name="Lim J."/>
            <person name="Wang M."/>
            <person name="Labutti K."/>
            <person name="Lipzen A."/>
            <person name="Barry K."/>
            <person name="Grigoriev I.V."/>
        </authorList>
    </citation>
    <scope>NUCLEOTIDE SEQUENCE [LARGE SCALE GENOMIC DNA]</scope>
    <source>
        <strain evidence="13">J235TASD1</strain>
    </source>
</reference>
<dbReference type="GO" id="GO:0004458">
    <property type="term" value="F:D-lactate dehydrogenase (cytochrome) activity"/>
    <property type="evidence" value="ECO:0007669"/>
    <property type="project" value="UniProtKB-EC"/>
</dbReference>
<dbReference type="GO" id="GO:0005739">
    <property type="term" value="C:mitochondrion"/>
    <property type="evidence" value="ECO:0007669"/>
    <property type="project" value="UniProtKB-SubCell"/>
</dbReference>
<dbReference type="InterPro" id="IPR016169">
    <property type="entry name" value="FAD-bd_PCMH_sub2"/>
</dbReference>
<dbReference type="InParanoid" id="A0A136J8Z1"/>
<keyword evidence="5" id="KW-0274">FAD</keyword>
<comment type="subcellular location">
    <subcellularLocation>
        <location evidence="2">Mitochondrion</location>
    </subcellularLocation>
</comment>
<dbReference type="Gene3D" id="1.10.45.10">
    <property type="entry name" value="Vanillyl-alcohol Oxidase, Chain A, domain 4"/>
    <property type="match status" value="1"/>
</dbReference>
<dbReference type="OrthoDB" id="7786253at2759"/>
<keyword evidence="8" id="KW-0496">Mitochondrion</keyword>
<dbReference type="FunFam" id="3.30.70.2740:FF:000001">
    <property type="entry name" value="D-lactate dehydrogenase mitochondrial"/>
    <property type="match status" value="1"/>
</dbReference>
<sequence>AVVEIQNCIGEDGVSTDDEILHAHGYSEWSTVNVDRLPVAVAFPSSTEEVSSIAKICHKYNVPIIPYSGGSSVEGNFSAPHGGVSVDFCNMASIVQFRPEDMDVTVQPGMSWVQMNSIISSSGLFFPIDPGPSAQFGGMIGTNCSGTNAIRYGTMRDWVVNLTVVLADGTIVKTRRRPRKSSAGYSLNSLIVGSEGTLGLVTEATLKLAPIPTHTGVAVISFPDIKTAAAMAVDVVRRGIAVGAIEILDDVQMRVINKIGATGRVWREEPTLFLKFTGDEDLVNHDIRAVKNVAEKHGSPAMEFENDPEKQKVLWSARKEALWSMLALRTSGSEVWTTDVAVPLSRVAELIESSKKDLDSLKLFGSIIGHVGDGNFHETILFDGAEQRGRVEESVHRMVNRALEMEGTCTGEHGIGIGKIDSLQDELGDGPLALMRAIKTSLDPKWLMNPGKIFHRQSPKQQ</sequence>
<evidence type="ECO:0000256" key="3">
    <source>
        <dbReference type="ARBA" id="ARBA00008000"/>
    </source>
</evidence>
<dbReference type="PANTHER" id="PTHR11748">
    <property type="entry name" value="D-LACTATE DEHYDROGENASE"/>
    <property type="match status" value="1"/>
</dbReference>
<dbReference type="Gene3D" id="3.30.465.10">
    <property type="match status" value="1"/>
</dbReference>